<evidence type="ECO:0000313" key="2">
    <source>
        <dbReference type="Proteomes" id="UP000887116"/>
    </source>
</evidence>
<name>A0A8X6HBC0_TRICU</name>
<gene>
    <name evidence="1" type="ORF">TNCT_259791</name>
</gene>
<sequence>MRDSAYAITFRRNHHNSESVVFLLLRYVSEKLLETKRLYRLFLEIIRSDLYSVTEVSVLLHTPAIFFRFRMQMGLNHQPILCNTETRNISRTNLQFE</sequence>
<reference evidence="1" key="1">
    <citation type="submission" date="2020-07" db="EMBL/GenBank/DDBJ databases">
        <title>Multicomponent nature underlies the extraordinary mechanical properties of spider dragline silk.</title>
        <authorList>
            <person name="Kono N."/>
            <person name="Nakamura H."/>
            <person name="Mori M."/>
            <person name="Yoshida Y."/>
            <person name="Ohtoshi R."/>
            <person name="Malay A.D."/>
            <person name="Moran D.A.P."/>
            <person name="Tomita M."/>
            <person name="Numata K."/>
            <person name="Arakawa K."/>
        </authorList>
    </citation>
    <scope>NUCLEOTIDE SEQUENCE</scope>
</reference>
<organism evidence="1 2">
    <name type="scientific">Trichonephila clavata</name>
    <name type="common">Joro spider</name>
    <name type="synonym">Nephila clavata</name>
    <dbReference type="NCBI Taxonomy" id="2740835"/>
    <lineage>
        <taxon>Eukaryota</taxon>
        <taxon>Metazoa</taxon>
        <taxon>Ecdysozoa</taxon>
        <taxon>Arthropoda</taxon>
        <taxon>Chelicerata</taxon>
        <taxon>Arachnida</taxon>
        <taxon>Araneae</taxon>
        <taxon>Araneomorphae</taxon>
        <taxon>Entelegynae</taxon>
        <taxon>Araneoidea</taxon>
        <taxon>Nephilidae</taxon>
        <taxon>Trichonephila</taxon>
    </lineage>
</organism>
<dbReference type="EMBL" id="BMAO01032600">
    <property type="protein sequence ID" value="GFQ83394.1"/>
    <property type="molecule type" value="Genomic_DNA"/>
</dbReference>
<accession>A0A8X6HBC0</accession>
<proteinExistence type="predicted"/>
<evidence type="ECO:0000313" key="1">
    <source>
        <dbReference type="EMBL" id="GFQ83394.1"/>
    </source>
</evidence>
<comment type="caution">
    <text evidence="1">The sequence shown here is derived from an EMBL/GenBank/DDBJ whole genome shotgun (WGS) entry which is preliminary data.</text>
</comment>
<keyword evidence="2" id="KW-1185">Reference proteome</keyword>
<protein>
    <submittedName>
        <fullName evidence="1">Uncharacterized protein</fullName>
    </submittedName>
</protein>
<dbReference type="Proteomes" id="UP000887116">
    <property type="component" value="Unassembled WGS sequence"/>
</dbReference>
<dbReference type="AlphaFoldDB" id="A0A8X6HBC0"/>